<evidence type="ECO:0000256" key="11">
    <source>
        <dbReference type="ARBA" id="ARBA00023136"/>
    </source>
</evidence>
<evidence type="ECO:0000256" key="1">
    <source>
        <dbReference type="ARBA" id="ARBA00004606"/>
    </source>
</evidence>
<evidence type="ECO:0000256" key="5">
    <source>
        <dbReference type="ARBA" id="ARBA00022676"/>
    </source>
</evidence>
<comment type="pathway">
    <text evidence="2">Protein modification; protein glycosylation.</text>
</comment>
<dbReference type="GO" id="GO:0000166">
    <property type="term" value="F:nucleotide binding"/>
    <property type="evidence" value="ECO:0007669"/>
    <property type="project" value="UniProtKB-KW"/>
</dbReference>
<dbReference type="PANTHER" id="PTHR23033:SF7">
    <property type="entry name" value="GLYCOPROTEIN-N-ACETYLGALACTOSAMINE 3-BETA-GALACTOSYLTRANSFERASE 1"/>
    <property type="match status" value="1"/>
</dbReference>
<keyword evidence="10 12" id="KW-1133">Transmembrane helix</keyword>
<organism evidence="14 15">
    <name type="scientific">Haemonchus contortus</name>
    <name type="common">Barber pole worm</name>
    <dbReference type="NCBI Taxonomy" id="6289"/>
    <lineage>
        <taxon>Eukaryota</taxon>
        <taxon>Metazoa</taxon>
        <taxon>Ecdysozoa</taxon>
        <taxon>Nematoda</taxon>
        <taxon>Chromadorea</taxon>
        <taxon>Rhabditida</taxon>
        <taxon>Rhabditina</taxon>
        <taxon>Rhabditomorpha</taxon>
        <taxon>Strongyloidea</taxon>
        <taxon>Trichostrongylidae</taxon>
        <taxon>Haemonchus</taxon>
    </lineage>
</organism>
<evidence type="ECO:0000256" key="2">
    <source>
        <dbReference type="ARBA" id="ARBA00004922"/>
    </source>
</evidence>
<feature type="transmembrane region" description="Helical" evidence="12">
    <location>
        <begin position="6"/>
        <end position="23"/>
    </location>
</feature>
<evidence type="ECO:0000256" key="10">
    <source>
        <dbReference type="ARBA" id="ARBA00022989"/>
    </source>
</evidence>
<evidence type="ECO:0000256" key="9">
    <source>
        <dbReference type="ARBA" id="ARBA00022968"/>
    </source>
</evidence>
<keyword evidence="14" id="KW-1185">Reference proteome</keyword>
<feature type="domain" description="Fringe-like glycosyltransferase" evidence="13">
    <location>
        <begin position="95"/>
        <end position="236"/>
    </location>
</feature>
<comment type="subcellular location">
    <subcellularLocation>
        <location evidence="1">Membrane</location>
        <topology evidence="1">Single-pass type II membrane protein</topology>
    </subcellularLocation>
</comment>
<keyword evidence="6" id="KW-0808">Transferase</keyword>
<dbReference type="EC" id="2.4.1.122" evidence="4"/>
<dbReference type="Pfam" id="PF02434">
    <property type="entry name" value="Fringe"/>
    <property type="match status" value="1"/>
</dbReference>
<dbReference type="AlphaFoldDB" id="A0A7I5EAC0"/>
<dbReference type="Proteomes" id="UP000025227">
    <property type="component" value="Unplaced"/>
</dbReference>
<dbReference type="Gene3D" id="3.90.550.50">
    <property type="match status" value="1"/>
</dbReference>
<evidence type="ECO:0000256" key="6">
    <source>
        <dbReference type="ARBA" id="ARBA00022679"/>
    </source>
</evidence>
<evidence type="ECO:0000256" key="4">
    <source>
        <dbReference type="ARBA" id="ARBA00012557"/>
    </source>
</evidence>
<dbReference type="OrthoDB" id="414175at2759"/>
<comment type="similarity">
    <text evidence="3">Belongs to the glycosyltransferase 31 family. Beta3-Gal-T subfamily.</text>
</comment>
<dbReference type="InterPro" id="IPR003378">
    <property type="entry name" value="Fringe-like_glycosylTrfase"/>
</dbReference>
<evidence type="ECO:0000256" key="12">
    <source>
        <dbReference type="SAM" id="Phobius"/>
    </source>
</evidence>
<reference evidence="15" key="1">
    <citation type="submission" date="2020-12" db="UniProtKB">
        <authorList>
            <consortium name="WormBaseParasite"/>
        </authorList>
    </citation>
    <scope>IDENTIFICATION</scope>
    <source>
        <strain evidence="15">MHco3</strain>
    </source>
</reference>
<keyword evidence="7 12" id="KW-0812">Transmembrane</keyword>
<keyword evidence="5" id="KW-0328">Glycosyltransferase</keyword>
<dbReference type="WBParaSite" id="HCON_00102610-00001">
    <property type="protein sequence ID" value="HCON_00102610-00001"/>
    <property type="gene ID" value="HCON_00102610"/>
</dbReference>
<dbReference type="OMA" id="PYHEWED"/>
<evidence type="ECO:0000256" key="7">
    <source>
        <dbReference type="ARBA" id="ARBA00022692"/>
    </source>
</evidence>
<evidence type="ECO:0000256" key="3">
    <source>
        <dbReference type="ARBA" id="ARBA00006462"/>
    </source>
</evidence>
<sequence length="374" mass="44195">MALKLIHLAAISVSIFAIGRSRWHRIRRWRASYAIAGLWFLFIVLYILYEVQYKTGIELVSFVPIDDSGFDIYNENALRDVKVSDAALSQRRFGSILCWVMTTSIYHKTRVRAINSTWLRRCDASHFLTNNDRFLDDFTPYHTIFAELPDSYFKLFWKTRLALYYVYTNISSNYDWYYKSDDDTYVIMENLRTYLATFNPNEPHYIGFRLKRRMPKHGYNAGGSGYAMSRAAMKIFAEQLFHQKSLCPYHEWEDLAVARCLANVGIYPEDSRDEKRRQRFLPWKPEDHYQADLTKSFLMDPIEHWGPAIFHENLISMHHLEPEELRLIDGLLYGVAAGIWNRTVTRVENTLEQPPAARRRLSRRAFNTKYLSYP</sequence>
<keyword evidence="11 12" id="KW-0472">Membrane</keyword>
<accession>A0A7I5EAC0</accession>
<dbReference type="GO" id="GO:0016020">
    <property type="term" value="C:membrane"/>
    <property type="evidence" value="ECO:0007669"/>
    <property type="project" value="UniProtKB-SubCell"/>
</dbReference>
<keyword evidence="9" id="KW-0735">Signal-anchor</keyword>
<name>A0A7I5EAC0_HAECO</name>
<keyword evidence="8" id="KW-0547">Nucleotide-binding</keyword>
<evidence type="ECO:0000259" key="13">
    <source>
        <dbReference type="Pfam" id="PF02434"/>
    </source>
</evidence>
<dbReference type="PANTHER" id="PTHR23033">
    <property type="entry name" value="BETA1,3-GALACTOSYLTRANSFERASE"/>
    <property type="match status" value="1"/>
</dbReference>
<proteinExistence type="inferred from homology"/>
<dbReference type="InterPro" id="IPR026050">
    <property type="entry name" value="C1GALT1/C1GALT1_chp1"/>
</dbReference>
<feature type="transmembrane region" description="Helical" evidence="12">
    <location>
        <begin position="30"/>
        <end position="49"/>
    </location>
</feature>
<evidence type="ECO:0000256" key="8">
    <source>
        <dbReference type="ARBA" id="ARBA00022741"/>
    </source>
</evidence>
<dbReference type="GO" id="GO:0016263">
    <property type="term" value="F:glycoprotein-N-acetylgalactosamine 3-beta-galactosyltransferase activity"/>
    <property type="evidence" value="ECO:0007669"/>
    <property type="project" value="UniProtKB-EC"/>
</dbReference>
<protein>
    <recommendedName>
        <fullName evidence="4">N-acetylgalactosaminide beta-1,3-galactosyltransferase</fullName>
        <ecNumber evidence="4">2.4.1.122</ecNumber>
    </recommendedName>
</protein>
<evidence type="ECO:0000313" key="14">
    <source>
        <dbReference type="Proteomes" id="UP000025227"/>
    </source>
</evidence>
<evidence type="ECO:0000313" key="15">
    <source>
        <dbReference type="WBParaSite" id="HCON_00102610-00001"/>
    </source>
</evidence>